<dbReference type="InterPro" id="IPR009326">
    <property type="entry name" value="DUF984"/>
</dbReference>
<dbReference type="Proteomes" id="UP000221394">
    <property type="component" value="Unassembled WGS sequence"/>
</dbReference>
<dbReference type="PANTHER" id="PTHR39203">
    <property type="entry name" value="CYTOPLASMIC PROTEIN-RELATED"/>
    <property type="match status" value="1"/>
</dbReference>
<dbReference type="SMART" id="SM01022">
    <property type="entry name" value="ASCH"/>
    <property type="match status" value="1"/>
</dbReference>
<accession>A0A2A9EAG0</accession>
<sequence length="163" mass="17744">MTPPDERAAAAMWAEYLASGRGPAPGTPLPVLDSFGDGPALADELLGLVLAGAKRATASLVAEYEVLGDTPPEAGDHWVVCDGAGTPRVILQTTEVRRVRFRDVDAAFAYDEGEGDRSIESWRRDHRRYWERVGAELGFVLTGDSVVVAERFRVVWPPEHADV</sequence>
<dbReference type="Gene3D" id="3.10.400.10">
    <property type="entry name" value="Sulfate adenylyltransferase"/>
    <property type="match status" value="1"/>
</dbReference>
<evidence type="ECO:0000313" key="2">
    <source>
        <dbReference type="EMBL" id="PFG35864.1"/>
    </source>
</evidence>
<evidence type="ECO:0000313" key="3">
    <source>
        <dbReference type="Proteomes" id="UP000221394"/>
    </source>
</evidence>
<feature type="domain" description="ASCH" evidence="1">
    <location>
        <begin position="33"/>
        <end position="156"/>
    </location>
</feature>
<dbReference type="CDD" id="cd06553">
    <property type="entry name" value="ASCH_Ef3133_like"/>
    <property type="match status" value="1"/>
</dbReference>
<protein>
    <submittedName>
        <fullName evidence="2">Uncharacterized protein YhfF</fullName>
    </submittedName>
</protein>
<dbReference type="OrthoDB" id="9795864at2"/>
<dbReference type="AlphaFoldDB" id="A0A2A9EAG0"/>
<keyword evidence="3" id="KW-1185">Reference proteome</keyword>
<dbReference type="SUPFAM" id="SSF88697">
    <property type="entry name" value="PUA domain-like"/>
    <property type="match status" value="1"/>
</dbReference>
<organism evidence="2 3">
    <name type="scientific">Flavimobilis soli</name>
    <dbReference type="NCBI Taxonomy" id="442709"/>
    <lineage>
        <taxon>Bacteria</taxon>
        <taxon>Bacillati</taxon>
        <taxon>Actinomycetota</taxon>
        <taxon>Actinomycetes</taxon>
        <taxon>Micrococcales</taxon>
        <taxon>Jonesiaceae</taxon>
        <taxon>Flavimobilis</taxon>
    </lineage>
</organism>
<proteinExistence type="predicted"/>
<dbReference type="InterPro" id="IPR015947">
    <property type="entry name" value="PUA-like_sf"/>
</dbReference>
<comment type="caution">
    <text evidence="2">The sequence shown here is derived from an EMBL/GenBank/DDBJ whole genome shotgun (WGS) entry which is preliminary data.</text>
</comment>
<gene>
    <name evidence="2" type="ORF">ATL41_0564</name>
</gene>
<dbReference type="Pfam" id="PF04266">
    <property type="entry name" value="ASCH"/>
    <property type="match status" value="1"/>
</dbReference>
<evidence type="ECO:0000259" key="1">
    <source>
        <dbReference type="SMART" id="SM01022"/>
    </source>
</evidence>
<name>A0A2A9EAG0_9MICO</name>
<dbReference type="InterPro" id="IPR007374">
    <property type="entry name" value="ASCH_domain"/>
</dbReference>
<dbReference type="RefSeq" id="WP_098457104.1">
    <property type="nucleotide sequence ID" value="NZ_PDJH01000001.1"/>
</dbReference>
<dbReference type="PANTHER" id="PTHR39203:SF1">
    <property type="entry name" value="CYTOPLASMIC PROTEIN"/>
    <property type="match status" value="1"/>
</dbReference>
<dbReference type="EMBL" id="PDJH01000001">
    <property type="protein sequence ID" value="PFG35864.1"/>
    <property type="molecule type" value="Genomic_DNA"/>
</dbReference>
<reference evidence="2 3" key="1">
    <citation type="submission" date="2017-10" db="EMBL/GenBank/DDBJ databases">
        <title>Sequencing the genomes of 1000 actinobacteria strains.</title>
        <authorList>
            <person name="Klenk H.-P."/>
        </authorList>
    </citation>
    <scope>NUCLEOTIDE SEQUENCE [LARGE SCALE GENOMIC DNA]</scope>
    <source>
        <strain evidence="2 3">DSM 21574</strain>
    </source>
</reference>